<proteinExistence type="predicted"/>
<gene>
    <name evidence="2" type="ORF">LTR16_006554</name>
</gene>
<feature type="compositionally biased region" description="Polar residues" evidence="1">
    <location>
        <begin position="20"/>
        <end position="39"/>
    </location>
</feature>
<dbReference type="Proteomes" id="UP001357485">
    <property type="component" value="Unassembled WGS sequence"/>
</dbReference>
<evidence type="ECO:0000313" key="2">
    <source>
        <dbReference type="EMBL" id="KAK5281018.1"/>
    </source>
</evidence>
<protein>
    <submittedName>
        <fullName evidence="2">Uncharacterized protein</fullName>
    </submittedName>
</protein>
<feature type="compositionally biased region" description="Basic and acidic residues" evidence="1">
    <location>
        <begin position="69"/>
        <end position="89"/>
    </location>
</feature>
<feature type="region of interest" description="Disordered" evidence="1">
    <location>
        <begin position="1"/>
        <end position="89"/>
    </location>
</feature>
<organism evidence="2 3">
    <name type="scientific">Cryomyces antarcticus</name>
    <dbReference type="NCBI Taxonomy" id="329879"/>
    <lineage>
        <taxon>Eukaryota</taxon>
        <taxon>Fungi</taxon>
        <taxon>Dikarya</taxon>
        <taxon>Ascomycota</taxon>
        <taxon>Pezizomycotina</taxon>
        <taxon>Dothideomycetes</taxon>
        <taxon>Dothideomycetes incertae sedis</taxon>
        <taxon>Cryomyces</taxon>
    </lineage>
</organism>
<feature type="non-terminal residue" evidence="2">
    <location>
        <position position="120"/>
    </location>
</feature>
<keyword evidence="3" id="KW-1185">Reference proteome</keyword>
<evidence type="ECO:0000313" key="3">
    <source>
        <dbReference type="Proteomes" id="UP001357485"/>
    </source>
</evidence>
<reference evidence="2 3" key="1">
    <citation type="submission" date="2023-08" db="EMBL/GenBank/DDBJ databases">
        <title>Black Yeasts Isolated from many extreme environments.</title>
        <authorList>
            <person name="Coleine C."/>
            <person name="Stajich J.E."/>
            <person name="Selbmann L."/>
        </authorList>
    </citation>
    <scope>NUCLEOTIDE SEQUENCE [LARGE SCALE GENOMIC DNA]</scope>
    <source>
        <strain evidence="2 3">CCFEE 536</strain>
    </source>
</reference>
<accession>A0ABR0M6A0</accession>
<name>A0ABR0M6A0_9PEZI</name>
<feature type="compositionally biased region" description="Polar residues" evidence="1">
    <location>
        <begin position="1"/>
        <end position="12"/>
    </location>
</feature>
<sequence length="120" mass="12967">MDASPSGCSTASRDLASPKPVTSTPLSGDRSNPNPSSTRTDAESHLNDNSSLQNLPQSERVAPQATSPRKADTLHPHCGHYGHDDGREPVQTHCETCEGYGHDDDHSFYWQPTTAVNDKP</sequence>
<feature type="compositionally biased region" description="Polar residues" evidence="1">
    <location>
        <begin position="47"/>
        <end position="57"/>
    </location>
</feature>
<comment type="caution">
    <text evidence="2">The sequence shown here is derived from an EMBL/GenBank/DDBJ whole genome shotgun (WGS) entry which is preliminary data.</text>
</comment>
<evidence type="ECO:0000256" key="1">
    <source>
        <dbReference type="SAM" id="MobiDB-lite"/>
    </source>
</evidence>
<dbReference type="EMBL" id="JAVRRA010001246">
    <property type="protein sequence ID" value="KAK5281018.1"/>
    <property type="molecule type" value="Genomic_DNA"/>
</dbReference>